<organism evidence="3 4">
    <name type="scientific">Mycolicibacterium monacense</name>
    <name type="common">Mycobacterium monacense</name>
    <dbReference type="NCBI Taxonomy" id="85693"/>
    <lineage>
        <taxon>Bacteria</taxon>
        <taxon>Bacillati</taxon>
        <taxon>Actinomycetota</taxon>
        <taxon>Actinomycetes</taxon>
        <taxon>Mycobacteriales</taxon>
        <taxon>Mycobacteriaceae</taxon>
        <taxon>Mycolicibacterium</taxon>
    </lineage>
</organism>
<keyword evidence="2" id="KW-0472">Membrane</keyword>
<dbReference type="EMBL" id="AP022617">
    <property type="protein sequence ID" value="BBZ63809.1"/>
    <property type="molecule type" value="Genomic_DNA"/>
</dbReference>
<evidence type="ECO:0000256" key="1">
    <source>
        <dbReference type="SAM" id="MobiDB-lite"/>
    </source>
</evidence>
<keyword evidence="2" id="KW-1133">Transmembrane helix</keyword>
<keyword evidence="2" id="KW-0812">Transmembrane</keyword>
<accession>A0AAD1J009</accession>
<evidence type="ECO:0000256" key="2">
    <source>
        <dbReference type="SAM" id="Phobius"/>
    </source>
</evidence>
<feature type="compositionally biased region" description="Gly residues" evidence="1">
    <location>
        <begin position="53"/>
        <end position="62"/>
    </location>
</feature>
<name>A0AAD1J009_MYCMB</name>
<proteinExistence type="predicted"/>
<keyword evidence="4" id="KW-1185">Reference proteome</keyword>
<dbReference type="AlphaFoldDB" id="A0AAD1J009"/>
<dbReference type="Proteomes" id="UP000466039">
    <property type="component" value="Chromosome"/>
</dbReference>
<feature type="region of interest" description="Disordered" evidence="1">
    <location>
        <begin position="53"/>
        <end position="97"/>
    </location>
</feature>
<sequence>MPPKLDEPGPIAPSVIDAAPGLPVVVPMAPIAVPVLVVPPVGLPSVLGAGAAGGGGGSGGGAAAAPRGPAPEAPARVAPPQQPSVRQPEVPVRSGDPAAVPASFRAGYGEYLRTAGVMQVAAVAVPGAAGILMLTGLGGLVGYRQARAGLALRTESIARFMN</sequence>
<reference evidence="3 4" key="1">
    <citation type="journal article" date="2019" name="Emerg. Microbes Infect.">
        <title>Comprehensive subspecies identification of 175 nontuberculous mycobacteria species based on 7547 genomic profiles.</title>
        <authorList>
            <person name="Matsumoto Y."/>
            <person name="Kinjo T."/>
            <person name="Motooka D."/>
            <person name="Nabeya D."/>
            <person name="Jung N."/>
            <person name="Uechi K."/>
            <person name="Horii T."/>
            <person name="Iida T."/>
            <person name="Fujita J."/>
            <person name="Nakamura S."/>
        </authorList>
    </citation>
    <scope>NUCLEOTIDE SEQUENCE [LARGE SCALE GENOMIC DNA]</scope>
    <source>
        <strain evidence="3 4">JCM 15658</strain>
    </source>
</reference>
<gene>
    <name evidence="3" type="ORF">MMON_51100</name>
</gene>
<evidence type="ECO:0000313" key="3">
    <source>
        <dbReference type="EMBL" id="BBZ63809.1"/>
    </source>
</evidence>
<evidence type="ECO:0000313" key="4">
    <source>
        <dbReference type="Proteomes" id="UP000466039"/>
    </source>
</evidence>
<protein>
    <submittedName>
        <fullName evidence="3">Uncharacterized protein</fullName>
    </submittedName>
</protein>
<feature type="transmembrane region" description="Helical" evidence="2">
    <location>
        <begin position="120"/>
        <end position="143"/>
    </location>
</feature>